<keyword evidence="2" id="KW-0472">Membrane</keyword>
<dbReference type="Proteomes" id="UP000000305">
    <property type="component" value="Unassembled WGS sequence"/>
</dbReference>
<reference evidence="3 4" key="1">
    <citation type="journal article" date="2011" name="Science">
        <title>The ecoresponsive genome of Daphnia pulex.</title>
        <authorList>
            <person name="Colbourne J.K."/>
            <person name="Pfrender M.E."/>
            <person name="Gilbert D."/>
            <person name="Thomas W.K."/>
            <person name="Tucker A."/>
            <person name="Oakley T.H."/>
            <person name="Tokishita S."/>
            <person name="Aerts A."/>
            <person name="Arnold G.J."/>
            <person name="Basu M.K."/>
            <person name="Bauer D.J."/>
            <person name="Caceres C.E."/>
            <person name="Carmel L."/>
            <person name="Casola C."/>
            <person name="Choi J.H."/>
            <person name="Detter J.C."/>
            <person name="Dong Q."/>
            <person name="Dusheyko S."/>
            <person name="Eads B.D."/>
            <person name="Frohlich T."/>
            <person name="Geiler-Samerotte K.A."/>
            <person name="Gerlach D."/>
            <person name="Hatcher P."/>
            <person name="Jogdeo S."/>
            <person name="Krijgsveld J."/>
            <person name="Kriventseva E.V."/>
            <person name="Kultz D."/>
            <person name="Laforsch C."/>
            <person name="Lindquist E."/>
            <person name="Lopez J."/>
            <person name="Manak J.R."/>
            <person name="Muller J."/>
            <person name="Pangilinan J."/>
            <person name="Patwardhan R.P."/>
            <person name="Pitluck S."/>
            <person name="Pritham E.J."/>
            <person name="Rechtsteiner A."/>
            <person name="Rho M."/>
            <person name="Rogozin I.B."/>
            <person name="Sakarya O."/>
            <person name="Salamov A."/>
            <person name="Schaack S."/>
            <person name="Shapiro H."/>
            <person name="Shiga Y."/>
            <person name="Skalitzky C."/>
            <person name="Smith Z."/>
            <person name="Souvorov A."/>
            <person name="Sung W."/>
            <person name="Tang Z."/>
            <person name="Tsuchiya D."/>
            <person name="Tu H."/>
            <person name="Vos H."/>
            <person name="Wang M."/>
            <person name="Wolf Y.I."/>
            <person name="Yamagata H."/>
            <person name="Yamada T."/>
            <person name="Ye Y."/>
            <person name="Shaw J.R."/>
            <person name="Andrews J."/>
            <person name="Crease T.J."/>
            <person name="Tang H."/>
            <person name="Lucas S.M."/>
            <person name="Robertson H.M."/>
            <person name="Bork P."/>
            <person name="Koonin E.V."/>
            <person name="Zdobnov E.M."/>
            <person name="Grigoriev I.V."/>
            <person name="Lynch M."/>
            <person name="Boore J.L."/>
        </authorList>
    </citation>
    <scope>NUCLEOTIDE SEQUENCE [LARGE SCALE GENOMIC DNA]</scope>
</reference>
<gene>
    <name evidence="3" type="ORF">DAPPUDRAFT_104611</name>
</gene>
<feature type="region of interest" description="Disordered" evidence="1">
    <location>
        <begin position="41"/>
        <end position="77"/>
    </location>
</feature>
<dbReference type="HOGENOM" id="CLU_1994914_0_0_1"/>
<feature type="transmembrane region" description="Helical" evidence="2">
    <location>
        <begin position="107"/>
        <end position="125"/>
    </location>
</feature>
<dbReference type="EMBL" id="GL732553">
    <property type="protein sequence ID" value="EFX79143.1"/>
    <property type="molecule type" value="Genomic_DNA"/>
</dbReference>
<name>E9GMS0_DAPPU</name>
<dbReference type="AlphaFoldDB" id="E9GMS0"/>
<dbReference type="InParanoid" id="E9GMS0"/>
<keyword evidence="2" id="KW-1133">Transmembrane helix</keyword>
<evidence type="ECO:0000313" key="3">
    <source>
        <dbReference type="EMBL" id="EFX79143.1"/>
    </source>
</evidence>
<accession>E9GMS0</accession>
<keyword evidence="2" id="KW-0812">Transmembrane</keyword>
<keyword evidence="4" id="KW-1185">Reference proteome</keyword>
<proteinExistence type="predicted"/>
<dbReference type="OrthoDB" id="10062454at2759"/>
<evidence type="ECO:0000256" key="2">
    <source>
        <dbReference type="SAM" id="Phobius"/>
    </source>
</evidence>
<feature type="compositionally biased region" description="Low complexity" evidence="1">
    <location>
        <begin position="59"/>
        <end position="70"/>
    </location>
</feature>
<evidence type="ECO:0000256" key="1">
    <source>
        <dbReference type="SAM" id="MobiDB-lite"/>
    </source>
</evidence>
<organism evidence="3 4">
    <name type="scientific">Daphnia pulex</name>
    <name type="common">Water flea</name>
    <dbReference type="NCBI Taxonomy" id="6669"/>
    <lineage>
        <taxon>Eukaryota</taxon>
        <taxon>Metazoa</taxon>
        <taxon>Ecdysozoa</taxon>
        <taxon>Arthropoda</taxon>
        <taxon>Crustacea</taxon>
        <taxon>Branchiopoda</taxon>
        <taxon>Diplostraca</taxon>
        <taxon>Cladocera</taxon>
        <taxon>Anomopoda</taxon>
        <taxon>Daphniidae</taxon>
        <taxon>Daphnia</taxon>
    </lineage>
</organism>
<feature type="compositionally biased region" description="Basic and acidic residues" evidence="1">
    <location>
        <begin position="45"/>
        <end position="58"/>
    </location>
</feature>
<sequence length="129" mass="14725">MERFYRQSHFKRIGNCQLIQQHSEKLNSSKVVSITCCSARPPRKLFPEHTEKEKDKESSGSSGRESPGSSVNNTNMSEDVWLECDDEVIHVLRMRELEDLLSRKSRASALTPMLLFLTGVGLLVCHKMM</sequence>
<evidence type="ECO:0000313" key="4">
    <source>
        <dbReference type="Proteomes" id="UP000000305"/>
    </source>
</evidence>
<protein>
    <submittedName>
        <fullName evidence="3">Uncharacterized protein</fullName>
    </submittedName>
</protein>
<dbReference type="KEGG" id="dpx:DAPPUDRAFT_104611"/>